<dbReference type="InterPro" id="IPR051423">
    <property type="entry name" value="CD225/Dispanin"/>
</dbReference>
<keyword evidence="3" id="KW-0812">Transmembrane</keyword>
<reference evidence="6" key="3">
    <citation type="submission" date="2020-05" db="EMBL/GenBank/DDBJ databases">
        <title>Electrophorus electricus (electric eel) genome, fEleEle1, primary haplotype.</title>
        <authorList>
            <person name="Myers G."/>
            <person name="Meyer A."/>
            <person name="Fedrigo O."/>
            <person name="Formenti G."/>
            <person name="Rhie A."/>
            <person name="Tracey A."/>
            <person name="Sims Y."/>
            <person name="Jarvis E.D."/>
        </authorList>
    </citation>
    <scope>NUCLEOTIDE SEQUENCE [LARGE SCALE GENOMIC DNA]</scope>
</reference>
<reference evidence="6" key="5">
    <citation type="submission" date="2025-09" db="UniProtKB">
        <authorList>
            <consortium name="Ensembl"/>
        </authorList>
    </citation>
    <scope>IDENTIFICATION</scope>
</reference>
<dbReference type="Ensembl" id="ENSEEET00000005571.2">
    <property type="protein sequence ID" value="ENSEEEP00000005498.1"/>
    <property type="gene ID" value="ENSEEEG00000002879.2"/>
</dbReference>
<comment type="similarity">
    <text evidence="2">Belongs to the CD225/Dispanin family.</text>
</comment>
<accession>A0A4W4E3I9</accession>
<protein>
    <submittedName>
        <fullName evidence="6">Uncharacterized protein</fullName>
    </submittedName>
</protein>
<evidence type="ECO:0000256" key="5">
    <source>
        <dbReference type="ARBA" id="ARBA00023136"/>
    </source>
</evidence>
<dbReference type="Pfam" id="PF04505">
    <property type="entry name" value="CD225"/>
    <property type="match status" value="1"/>
</dbReference>
<dbReference type="STRING" id="8005.ENSEEEP00000005498"/>
<reference evidence="7" key="2">
    <citation type="journal article" date="2017" name="Sci. Adv.">
        <title>A tail of two voltages: Proteomic comparison of the three electric organs of the electric eel.</title>
        <authorList>
            <person name="Traeger L.L."/>
            <person name="Sabat G."/>
            <person name="Barrett-Wilt G.A."/>
            <person name="Wells G.B."/>
            <person name="Sussman M.R."/>
        </authorList>
    </citation>
    <scope>NUCLEOTIDE SEQUENCE [LARGE SCALE GENOMIC DNA]</scope>
</reference>
<evidence type="ECO:0000256" key="4">
    <source>
        <dbReference type="ARBA" id="ARBA00022989"/>
    </source>
</evidence>
<keyword evidence="5" id="KW-0472">Membrane</keyword>
<dbReference type="GO" id="GO:0016020">
    <property type="term" value="C:membrane"/>
    <property type="evidence" value="ECO:0007669"/>
    <property type="project" value="UniProtKB-SubCell"/>
</dbReference>
<evidence type="ECO:0000313" key="7">
    <source>
        <dbReference type="Proteomes" id="UP000314983"/>
    </source>
</evidence>
<keyword evidence="4" id="KW-1133">Transmembrane helix</keyword>
<dbReference type="PANTHER" id="PTHR14948">
    <property type="entry name" value="NG5"/>
    <property type="match status" value="1"/>
</dbReference>
<evidence type="ECO:0000256" key="1">
    <source>
        <dbReference type="ARBA" id="ARBA00004370"/>
    </source>
</evidence>
<evidence type="ECO:0000256" key="2">
    <source>
        <dbReference type="ARBA" id="ARBA00006843"/>
    </source>
</evidence>
<comment type="subcellular location">
    <subcellularLocation>
        <location evidence="1">Membrane</location>
    </subcellularLocation>
</comment>
<organism evidence="6 7">
    <name type="scientific">Electrophorus electricus</name>
    <name type="common">Electric eel</name>
    <name type="synonym">Gymnotus electricus</name>
    <dbReference type="NCBI Taxonomy" id="8005"/>
    <lineage>
        <taxon>Eukaryota</taxon>
        <taxon>Metazoa</taxon>
        <taxon>Chordata</taxon>
        <taxon>Craniata</taxon>
        <taxon>Vertebrata</taxon>
        <taxon>Euteleostomi</taxon>
        <taxon>Actinopterygii</taxon>
        <taxon>Neopterygii</taxon>
        <taxon>Teleostei</taxon>
        <taxon>Ostariophysi</taxon>
        <taxon>Gymnotiformes</taxon>
        <taxon>Gymnotoidei</taxon>
        <taxon>Gymnotidae</taxon>
        <taxon>Electrophorus</taxon>
    </lineage>
</organism>
<dbReference type="GeneTree" id="ENSGT00940000161103"/>
<dbReference type="PANTHER" id="PTHR14948:SF20">
    <property type="entry name" value="PROLINE-RICH TRANSMEMBRANE PROTEIN 2"/>
    <property type="match status" value="1"/>
</dbReference>
<evidence type="ECO:0000313" key="6">
    <source>
        <dbReference type="Ensembl" id="ENSEEEP00000005498.1"/>
    </source>
</evidence>
<name>A0A4W4E3I9_ELEEL</name>
<keyword evidence="7" id="KW-1185">Reference proteome</keyword>
<evidence type="ECO:0000256" key="3">
    <source>
        <dbReference type="ARBA" id="ARBA00022692"/>
    </source>
</evidence>
<proteinExistence type="inferred from homology"/>
<reference evidence="7" key="1">
    <citation type="journal article" date="2014" name="Science">
        <title>Nonhuman genetics. Genomic basis for the convergent evolution of electric organs.</title>
        <authorList>
            <person name="Gallant J.R."/>
            <person name="Traeger L.L."/>
            <person name="Volkening J.D."/>
            <person name="Moffett H."/>
            <person name="Chen P.H."/>
            <person name="Novina C.D."/>
            <person name="Phillips G.N.Jr."/>
            <person name="Anand R."/>
            <person name="Wells G.B."/>
            <person name="Pinch M."/>
            <person name="Guth R."/>
            <person name="Unguez G.A."/>
            <person name="Albert J.S."/>
            <person name="Zakon H.H."/>
            <person name="Samanta M.P."/>
            <person name="Sussman M.R."/>
        </authorList>
    </citation>
    <scope>NUCLEOTIDE SEQUENCE [LARGE SCALE GENOMIC DNA]</scope>
</reference>
<sequence>LWPINIVGLTFSVMSRYSLQQGNVDGARHLGRNAKVLSIVSLVGGVLIITAHLSRTYAYLVYEKVIACDNFNVQSAQC</sequence>
<reference evidence="6" key="4">
    <citation type="submission" date="2025-08" db="UniProtKB">
        <authorList>
            <consortium name="Ensembl"/>
        </authorList>
    </citation>
    <scope>IDENTIFICATION</scope>
</reference>
<dbReference type="InterPro" id="IPR007593">
    <property type="entry name" value="CD225/Dispanin_fam"/>
</dbReference>
<dbReference type="Proteomes" id="UP000314983">
    <property type="component" value="Chromosome 1"/>
</dbReference>
<dbReference type="AlphaFoldDB" id="A0A4W4E3I9"/>